<evidence type="ECO:0000256" key="1">
    <source>
        <dbReference type="SAM" id="MobiDB-lite"/>
    </source>
</evidence>
<dbReference type="AlphaFoldDB" id="E8U8E8"/>
<name>E8U8E8_DEIML</name>
<keyword evidence="2" id="KW-0732">Signal</keyword>
<feature type="region of interest" description="Disordered" evidence="1">
    <location>
        <begin position="134"/>
        <end position="179"/>
    </location>
</feature>
<sequence precursor="true">MKHPMTTLIATAALTLGLAGAQTQPAPTTTVPLPGKIPASVTRTQTDTFKAFLAAGGTVQLLGADGQPIGTVNADGTVTLTGTATLADAKSVRVTPPTGTGTATTYTLARDLSKPGAIKLAFTQPDGRTLALPLSAIANRQANANRTDATEDRGRPENAEKPEKPEKPERGEKPGKGHK</sequence>
<organism evidence="3 4">
    <name type="scientific">Deinococcus maricopensis (strain DSM 21211 / LMG 22137 / NRRL B-23946 / LB-34)</name>
    <dbReference type="NCBI Taxonomy" id="709986"/>
    <lineage>
        <taxon>Bacteria</taxon>
        <taxon>Thermotogati</taxon>
        <taxon>Deinococcota</taxon>
        <taxon>Deinococci</taxon>
        <taxon>Deinococcales</taxon>
        <taxon>Deinococcaceae</taxon>
        <taxon>Deinococcus</taxon>
    </lineage>
</organism>
<dbReference type="EMBL" id="CP002454">
    <property type="protein sequence ID" value="ADV67337.1"/>
    <property type="molecule type" value="Genomic_DNA"/>
</dbReference>
<protein>
    <submittedName>
        <fullName evidence="3">Uncharacterized protein</fullName>
    </submittedName>
</protein>
<dbReference type="HOGENOM" id="CLU_1501144_0_0_0"/>
<evidence type="ECO:0000313" key="3">
    <source>
        <dbReference type="EMBL" id="ADV67337.1"/>
    </source>
</evidence>
<dbReference type="OrthoDB" id="72700at2"/>
<feature type="compositionally biased region" description="Basic and acidic residues" evidence="1">
    <location>
        <begin position="148"/>
        <end position="179"/>
    </location>
</feature>
<feature type="compositionally biased region" description="Polar residues" evidence="1">
    <location>
        <begin position="138"/>
        <end position="147"/>
    </location>
</feature>
<reference evidence="4" key="2">
    <citation type="submission" date="2011-01" db="EMBL/GenBank/DDBJ databases">
        <title>The complete genome of Deinococcus maricopensis DSM 21211.</title>
        <authorList>
            <consortium name="US DOE Joint Genome Institute (JGI-PGF)"/>
            <person name="Lucas S."/>
            <person name="Copeland A."/>
            <person name="Lapidus A."/>
            <person name="Goodwin L."/>
            <person name="Pitluck S."/>
            <person name="Kyrpides N."/>
            <person name="Mavromatis K."/>
            <person name="Pagani I."/>
            <person name="Ivanova N."/>
            <person name="Ovchinnikova G."/>
            <person name="Zeytun A."/>
            <person name="Detter J.C."/>
            <person name="Han C."/>
            <person name="Land M."/>
            <person name="Hauser L."/>
            <person name="Markowitz V."/>
            <person name="Cheng J.-F."/>
            <person name="Hugenholtz P."/>
            <person name="Woyke T."/>
            <person name="Wu D."/>
            <person name="Pukall R."/>
            <person name="Gehrich-Schroeter G."/>
            <person name="Brambilla E."/>
            <person name="Klenk H.-P."/>
            <person name="Eisen J.A."/>
        </authorList>
    </citation>
    <scope>NUCLEOTIDE SEQUENCE [LARGE SCALE GENOMIC DNA]</scope>
    <source>
        <strain evidence="4">DSM 21211 / LMG 22137 / NRRL B-23946 / LB-34</strain>
    </source>
</reference>
<dbReference type="RefSeq" id="WP_013556842.1">
    <property type="nucleotide sequence ID" value="NC_014958.1"/>
</dbReference>
<feature type="signal peptide" evidence="2">
    <location>
        <begin position="1"/>
        <end position="21"/>
    </location>
</feature>
<dbReference type="Proteomes" id="UP000008635">
    <property type="component" value="Chromosome"/>
</dbReference>
<accession>E8U8E8</accession>
<gene>
    <name evidence="3" type="ordered locus">Deima_1688</name>
</gene>
<evidence type="ECO:0000256" key="2">
    <source>
        <dbReference type="SAM" id="SignalP"/>
    </source>
</evidence>
<feature type="chain" id="PRO_5003228431" evidence="2">
    <location>
        <begin position="22"/>
        <end position="179"/>
    </location>
</feature>
<keyword evidence="4" id="KW-1185">Reference proteome</keyword>
<proteinExistence type="predicted"/>
<dbReference type="KEGG" id="dmr:Deima_1688"/>
<reference evidence="3 4" key="1">
    <citation type="journal article" date="2011" name="Stand. Genomic Sci.">
        <title>Complete genome sequence of Deinococcus maricopensis type strain (LB-34).</title>
        <authorList>
            <person name="Pukall R."/>
            <person name="Zeytun A."/>
            <person name="Lucas S."/>
            <person name="Lapidus A."/>
            <person name="Hammon N."/>
            <person name="Deshpande S."/>
            <person name="Nolan M."/>
            <person name="Cheng J.F."/>
            <person name="Pitluck S."/>
            <person name="Liolios K."/>
            <person name="Pagani I."/>
            <person name="Mikhailova N."/>
            <person name="Ivanova N."/>
            <person name="Mavromatis K."/>
            <person name="Pati A."/>
            <person name="Tapia R."/>
            <person name="Han C."/>
            <person name="Goodwin L."/>
            <person name="Chen A."/>
            <person name="Palaniappan K."/>
            <person name="Land M."/>
            <person name="Hauser L."/>
            <person name="Chang Y.J."/>
            <person name="Jeffries C.D."/>
            <person name="Brambilla E.M."/>
            <person name="Rohde M."/>
            <person name="Goker M."/>
            <person name="Detter J.C."/>
            <person name="Woyke T."/>
            <person name="Bristow J."/>
            <person name="Eisen J.A."/>
            <person name="Markowitz V."/>
            <person name="Hugenholtz P."/>
            <person name="Kyrpides N.C."/>
            <person name="Klenk H.P."/>
        </authorList>
    </citation>
    <scope>NUCLEOTIDE SEQUENCE [LARGE SCALE GENOMIC DNA]</scope>
    <source>
        <strain evidence="4">DSM 21211 / LMG 22137 / NRRL B-23946 / LB-34</strain>
    </source>
</reference>
<evidence type="ECO:0000313" key="4">
    <source>
        <dbReference type="Proteomes" id="UP000008635"/>
    </source>
</evidence>